<proteinExistence type="predicted"/>
<reference evidence="3" key="1">
    <citation type="journal article" date="2019" name="Int. J. Syst. Evol. Microbiol.">
        <title>The Global Catalogue of Microorganisms (GCM) 10K type strain sequencing project: providing services to taxonomists for standard genome sequencing and annotation.</title>
        <authorList>
            <consortium name="The Broad Institute Genomics Platform"/>
            <consortium name="The Broad Institute Genome Sequencing Center for Infectious Disease"/>
            <person name="Wu L."/>
            <person name="Ma J."/>
        </authorList>
    </citation>
    <scope>NUCLEOTIDE SEQUENCE [LARGE SCALE GENOMIC DNA]</scope>
    <source>
        <strain evidence="3">KCTC 32998</strain>
    </source>
</reference>
<comment type="caution">
    <text evidence="2">The sequence shown here is derived from an EMBL/GenBank/DDBJ whole genome shotgun (WGS) entry which is preliminary data.</text>
</comment>
<evidence type="ECO:0000313" key="2">
    <source>
        <dbReference type="EMBL" id="GHB18595.1"/>
    </source>
</evidence>
<organism evidence="2 3">
    <name type="scientific">Salinicola rhizosphaerae</name>
    <dbReference type="NCBI Taxonomy" id="1443141"/>
    <lineage>
        <taxon>Bacteria</taxon>
        <taxon>Pseudomonadati</taxon>
        <taxon>Pseudomonadota</taxon>
        <taxon>Gammaproteobacteria</taxon>
        <taxon>Oceanospirillales</taxon>
        <taxon>Halomonadaceae</taxon>
        <taxon>Salinicola</taxon>
    </lineage>
</organism>
<dbReference type="Pfam" id="PF08332">
    <property type="entry name" value="CaMKII_AD"/>
    <property type="match status" value="1"/>
</dbReference>
<feature type="domain" description="Calcium/calmodulin-dependent protein kinase II association-domain" evidence="1">
    <location>
        <begin position="23"/>
        <end position="139"/>
    </location>
</feature>
<dbReference type="InterPro" id="IPR032710">
    <property type="entry name" value="NTF2-like_dom_sf"/>
</dbReference>
<gene>
    <name evidence="2" type="ORF">GCM10009038_17040</name>
</gene>
<protein>
    <recommendedName>
        <fullName evidence="1">Calcium/calmodulin-dependent protein kinase II association-domain domain-containing protein</fullName>
    </recommendedName>
</protein>
<name>A0ABQ3DZB8_9GAMM</name>
<dbReference type="InterPro" id="IPR013543">
    <property type="entry name" value="Ca/CaM-dep_prot_kinase-assoc"/>
</dbReference>
<dbReference type="Proteomes" id="UP000646745">
    <property type="component" value="Unassembled WGS sequence"/>
</dbReference>
<dbReference type="RefSeq" id="WP_189444223.1">
    <property type="nucleotide sequence ID" value="NZ_BMZI01000003.1"/>
</dbReference>
<dbReference type="EMBL" id="BMZI01000003">
    <property type="protein sequence ID" value="GHB18595.1"/>
    <property type="molecule type" value="Genomic_DNA"/>
</dbReference>
<evidence type="ECO:0000313" key="3">
    <source>
        <dbReference type="Proteomes" id="UP000646745"/>
    </source>
</evidence>
<sequence length="147" mass="16550">MPHPTSPALTERDTEFCLNAASRTLERWAIAVSRGEKETLLSLYAEDAILVPTVANDVRDNRHDRQTYFDNFLANEALTCELGEYSRRVSRKLGTVVVGGHYVFSHLKDGETVTIPARFLFTFEEIQGEWKITGHHSSQLAAAEIVQ</sequence>
<dbReference type="SUPFAM" id="SSF54427">
    <property type="entry name" value="NTF2-like"/>
    <property type="match status" value="1"/>
</dbReference>
<evidence type="ECO:0000259" key="1">
    <source>
        <dbReference type="Pfam" id="PF08332"/>
    </source>
</evidence>
<dbReference type="Gene3D" id="3.10.450.50">
    <property type="match status" value="1"/>
</dbReference>
<keyword evidence="3" id="KW-1185">Reference proteome</keyword>
<accession>A0ABQ3DZB8</accession>